<evidence type="ECO:0000256" key="2">
    <source>
        <dbReference type="ARBA" id="ARBA00022814"/>
    </source>
</evidence>
<keyword evidence="5 6" id="KW-0804">Transcription</keyword>
<dbReference type="GO" id="GO:0005829">
    <property type="term" value="C:cytosol"/>
    <property type="evidence" value="ECO:0007669"/>
    <property type="project" value="TreeGrafter"/>
</dbReference>
<dbReference type="GO" id="GO:0031564">
    <property type="term" value="P:transcription antitermination"/>
    <property type="evidence" value="ECO:0007669"/>
    <property type="project" value="UniProtKB-KW"/>
</dbReference>
<accession>A0A1D7TLV4</accession>
<dbReference type="InterPro" id="IPR006027">
    <property type="entry name" value="NusB_RsmB_TIM44"/>
</dbReference>
<dbReference type="PANTHER" id="PTHR11078">
    <property type="entry name" value="N UTILIZATION SUBSTANCE PROTEIN B-RELATED"/>
    <property type="match status" value="1"/>
</dbReference>
<proteinExistence type="inferred from homology"/>
<evidence type="ECO:0000256" key="4">
    <source>
        <dbReference type="ARBA" id="ARBA00023015"/>
    </source>
</evidence>
<dbReference type="Pfam" id="PF01029">
    <property type="entry name" value="NusB"/>
    <property type="match status" value="1"/>
</dbReference>
<keyword evidence="2 6" id="KW-0889">Transcription antitermination</keyword>
<dbReference type="InterPro" id="IPR035926">
    <property type="entry name" value="NusB-like_sf"/>
</dbReference>
<name>A0A1D7TLV4_9BACT</name>
<evidence type="ECO:0000256" key="5">
    <source>
        <dbReference type="ARBA" id="ARBA00023163"/>
    </source>
</evidence>
<dbReference type="EMBL" id="CP017111">
    <property type="protein sequence ID" value="AOO65950.1"/>
    <property type="molecule type" value="Genomic_DNA"/>
</dbReference>
<keyword evidence="9" id="KW-1185">Reference proteome</keyword>
<keyword evidence="4 6" id="KW-0805">Transcription regulation</keyword>
<sequence>MATRHQARESIITLLYAEDIGNAGIEKFIDELFEEKKIRNQQKEFALGLYHGVKEHLVIIDEAINLHLKEWNLSEIGTLERAILRLGAYEVLYSELDNAVIINEAIELAKKLCNETSPKFINGVLDAICKDGEAK</sequence>
<dbReference type="InterPro" id="IPR011605">
    <property type="entry name" value="NusB_fam"/>
</dbReference>
<dbReference type="KEGG" id="shal:SHALO_2189"/>
<comment type="similarity">
    <text evidence="1 6">Belongs to the NusB family.</text>
</comment>
<keyword evidence="3 6" id="KW-0694">RNA-binding</keyword>
<evidence type="ECO:0000256" key="1">
    <source>
        <dbReference type="ARBA" id="ARBA00005952"/>
    </source>
</evidence>
<organism evidence="8 9">
    <name type="scientific">Sulfurospirillum halorespirans DSM 13726</name>
    <dbReference type="NCBI Taxonomy" id="1193502"/>
    <lineage>
        <taxon>Bacteria</taxon>
        <taxon>Pseudomonadati</taxon>
        <taxon>Campylobacterota</taxon>
        <taxon>Epsilonproteobacteria</taxon>
        <taxon>Campylobacterales</taxon>
        <taxon>Sulfurospirillaceae</taxon>
        <taxon>Sulfurospirillum</taxon>
    </lineage>
</organism>
<evidence type="ECO:0000259" key="7">
    <source>
        <dbReference type="Pfam" id="PF01029"/>
    </source>
</evidence>
<dbReference type="STRING" id="1193502.SHALO_2189"/>
<dbReference type="GO" id="GO:0006353">
    <property type="term" value="P:DNA-templated transcription termination"/>
    <property type="evidence" value="ECO:0007669"/>
    <property type="project" value="UniProtKB-UniRule"/>
</dbReference>
<evidence type="ECO:0000256" key="3">
    <source>
        <dbReference type="ARBA" id="ARBA00022884"/>
    </source>
</evidence>
<evidence type="ECO:0000256" key="6">
    <source>
        <dbReference type="HAMAP-Rule" id="MF_00073"/>
    </source>
</evidence>
<evidence type="ECO:0000313" key="8">
    <source>
        <dbReference type="EMBL" id="AOO65950.1"/>
    </source>
</evidence>
<dbReference type="SUPFAM" id="SSF48013">
    <property type="entry name" value="NusB-like"/>
    <property type="match status" value="1"/>
</dbReference>
<gene>
    <name evidence="6" type="primary">nusB</name>
    <name evidence="8" type="ORF">SHALO_2189</name>
</gene>
<dbReference type="NCBIfam" id="TIGR01951">
    <property type="entry name" value="nusB"/>
    <property type="match status" value="1"/>
</dbReference>
<evidence type="ECO:0000313" key="9">
    <source>
        <dbReference type="Proteomes" id="UP000094609"/>
    </source>
</evidence>
<dbReference type="Proteomes" id="UP000094609">
    <property type="component" value="Chromosome"/>
</dbReference>
<dbReference type="RefSeq" id="WP_069478567.1">
    <property type="nucleotide sequence ID" value="NZ_CP017111.1"/>
</dbReference>
<dbReference type="HAMAP" id="MF_00073">
    <property type="entry name" value="NusB"/>
    <property type="match status" value="1"/>
</dbReference>
<comment type="function">
    <text evidence="6">Involved in transcription antitermination. Required for transcription of ribosomal RNA (rRNA) genes. Binds specifically to the boxA antiterminator sequence of the ribosomal RNA (rrn) operons.</text>
</comment>
<feature type="domain" description="NusB/RsmB/TIM44" evidence="7">
    <location>
        <begin position="5"/>
        <end position="128"/>
    </location>
</feature>
<dbReference type="PANTHER" id="PTHR11078:SF3">
    <property type="entry name" value="ANTITERMINATION NUSB DOMAIN-CONTAINING PROTEIN"/>
    <property type="match status" value="1"/>
</dbReference>
<reference evidence="9" key="1">
    <citation type="submission" date="2016-08" db="EMBL/GenBank/DDBJ databases">
        <title>Complete genome sequence of the organohalide-respiring Epsilonproteobacterium Sulfurospirillum halorespirans.</title>
        <authorList>
            <person name="Goris T."/>
            <person name="Zimmermann J."/>
            <person name="Schenz B."/>
            <person name="Lemos M."/>
            <person name="Hackermueller J."/>
            <person name="Diekert G."/>
        </authorList>
    </citation>
    <scope>NUCLEOTIDE SEQUENCE [LARGE SCALE GENOMIC DNA]</scope>
    <source>
        <strain>DSM 13726</strain>
        <strain evidence="9">PCE-M2</strain>
    </source>
</reference>
<dbReference type="AlphaFoldDB" id="A0A1D7TLV4"/>
<dbReference type="GO" id="GO:0003723">
    <property type="term" value="F:RNA binding"/>
    <property type="evidence" value="ECO:0007669"/>
    <property type="project" value="UniProtKB-UniRule"/>
</dbReference>
<protein>
    <recommendedName>
        <fullName evidence="6">Transcription antitermination protein NusB</fullName>
    </recommendedName>
    <alternativeName>
        <fullName evidence="6">Antitermination factor NusB</fullName>
    </alternativeName>
</protein>
<dbReference type="PATRIC" id="fig|1193502.14.peg.2216"/>
<dbReference type="Gene3D" id="1.10.940.10">
    <property type="entry name" value="NusB-like"/>
    <property type="match status" value="1"/>
</dbReference>